<dbReference type="GeneID" id="7171300"/>
<dbReference type="eggNOG" id="arCOG08877">
    <property type="taxonomic scope" value="Archaea"/>
</dbReference>
<reference evidence="1 2" key="1">
    <citation type="journal article" date="2009" name="J. Bacteriol.">
        <title>Complete genome sequence of the anaerobic, protein-degrading hyperthermophilic crenarchaeon Desulfurococcus kamchatkensis.</title>
        <authorList>
            <person name="Ravin N.V."/>
            <person name="Mardanov A.V."/>
            <person name="Beletsky A.V."/>
            <person name="Kublanov I.V."/>
            <person name="Kolganova T.V."/>
            <person name="Lebedinsky A.V."/>
            <person name="Chernyh N.A."/>
            <person name="Bonch-Osmolovskaya E.A."/>
            <person name="Skryabin K.G."/>
        </authorList>
    </citation>
    <scope>NUCLEOTIDE SEQUENCE [LARGE SCALE GENOMIC DNA]</scope>
    <source>
        <strain evidence="2">DSM 18924 / JCM 16383 / VKM B-2413 / 1221n</strain>
    </source>
</reference>
<dbReference type="EMBL" id="CP001140">
    <property type="protein sequence ID" value="ACL11554.1"/>
    <property type="molecule type" value="Genomic_DNA"/>
</dbReference>
<proteinExistence type="predicted"/>
<dbReference type="KEGG" id="dka:DKAM_1228"/>
<accession>B8D623</accession>
<dbReference type="RefSeq" id="WP_012608895.1">
    <property type="nucleotide sequence ID" value="NC_011766.1"/>
</dbReference>
<protein>
    <submittedName>
        <fullName evidence="1">Uncharacterized protein</fullName>
    </submittedName>
</protein>
<name>B8D623_DESA1</name>
<evidence type="ECO:0000313" key="2">
    <source>
        <dbReference type="Proteomes" id="UP000006903"/>
    </source>
</evidence>
<dbReference type="STRING" id="490899.DKAM_1228"/>
<organism evidence="1 2">
    <name type="scientific">Desulfurococcus amylolyticus (strain DSM 18924 / JCM 16383 / VKM B-2413 / 1221n)</name>
    <name type="common">Desulfurococcus kamchatkensis</name>
    <dbReference type="NCBI Taxonomy" id="490899"/>
    <lineage>
        <taxon>Archaea</taxon>
        <taxon>Thermoproteota</taxon>
        <taxon>Thermoprotei</taxon>
        <taxon>Desulfurococcales</taxon>
        <taxon>Desulfurococcaceae</taxon>
        <taxon>Desulfurococcus</taxon>
    </lineage>
</organism>
<dbReference type="HOGENOM" id="CLU_1891327_0_0_2"/>
<sequence length="134" mass="15131">MFKLDEKLALITSLEHLSKILDDAVAMGYEYIRTCGPCGERRICIYLHLENTGEEVVVRLLGVSVKLGLDTVVDEYVTRLLNYSKVVRSLGGAAEFYTDKTYALGVFYMTCMDKPVLTDYEPVEYEDILVLTGE</sequence>
<dbReference type="AlphaFoldDB" id="B8D623"/>
<evidence type="ECO:0000313" key="1">
    <source>
        <dbReference type="EMBL" id="ACL11554.1"/>
    </source>
</evidence>
<gene>
    <name evidence="1" type="ordered locus">DKAM_1228</name>
</gene>
<dbReference type="Proteomes" id="UP000006903">
    <property type="component" value="Chromosome"/>
</dbReference>